<dbReference type="PROSITE" id="PS51257">
    <property type="entry name" value="PROKAR_LIPOPROTEIN"/>
    <property type="match status" value="1"/>
</dbReference>
<feature type="chain" id="PRO_5016763023" description="Lipoprotein" evidence="1">
    <location>
        <begin position="24"/>
        <end position="284"/>
    </location>
</feature>
<dbReference type="OrthoDB" id="1100570at2"/>
<dbReference type="EMBL" id="UGTP01000006">
    <property type="protein sequence ID" value="SUC38124.1"/>
    <property type="molecule type" value="Genomic_DNA"/>
</dbReference>
<sequence>MKKLTDFSFCKFLFVLGFATLLAACSEESTDKVNNVVNSSSIKEQVQITPKVQQEINKFEETYFKQMNVTDNSVTMVGYRTMPLSGKNKEVVKWQFEKYKKEIEKSKGIFIASDFSFYRIYFPMHTAIVDINGKEYKANEVGSIRGMQLTRATPSSIAIIGRVKSEKVAGCSKNIILPNKILLKSKLIPTENKKGFYVFDLGIIECCQKETRGVRSTPCTQNHPGYANCSDAFQLWGGNCVQRKDVCMDFNGWGSDCVKGPKTYFLGSDCQKAMARGHCWNEYM</sequence>
<keyword evidence="1" id="KW-0732">Signal</keyword>
<proteinExistence type="predicted"/>
<feature type="signal peptide" evidence="1">
    <location>
        <begin position="1"/>
        <end position="23"/>
    </location>
</feature>
<dbReference type="RefSeq" id="WP_115084407.1">
    <property type="nucleotide sequence ID" value="NZ_UGTP01000006.1"/>
</dbReference>
<dbReference type="GeneID" id="78572212"/>
<evidence type="ECO:0000313" key="2">
    <source>
        <dbReference type="EMBL" id="SUC38124.1"/>
    </source>
</evidence>
<gene>
    <name evidence="2" type="ORF">NCTC13043_02625</name>
</gene>
<accession>A0A379GAQ9</accession>
<protein>
    <recommendedName>
        <fullName evidence="4">Lipoprotein</fullName>
    </recommendedName>
</protein>
<organism evidence="2 3">
    <name type="scientific">Prevotella pallens</name>
    <dbReference type="NCBI Taxonomy" id="60133"/>
    <lineage>
        <taxon>Bacteria</taxon>
        <taxon>Pseudomonadati</taxon>
        <taxon>Bacteroidota</taxon>
        <taxon>Bacteroidia</taxon>
        <taxon>Bacteroidales</taxon>
        <taxon>Prevotellaceae</taxon>
        <taxon>Prevotella</taxon>
    </lineage>
</organism>
<evidence type="ECO:0000313" key="3">
    <source>
        <dbReference type="Proteomes" id="UP000254235"/>
    </source>
</evidence>
<evidence type="ECO:0000256" key="1">
    <source>
        <dbReference type="SAM" id="SignalP"/>
    </source>
</evidence>
<dbReference type="Proteomes" id="UP000254235">
    <property type="component" value="Unassembled WGS sequence"/>
</dbReference>
<name>A0A379GAQ9_9BACT</name>
<dbReference type="AlphaFoldDB" id="A0A379GAQ9"/>
<reference evidence="2 3" key="1">
    <citation type="submission" date="2018-06" db="EMBL/GenBank/DDBJ databases">
        <authorList>
            <consortium name="Pathogen Informatics"/>
            <person name="Doyle S."/>
        </authorList>
    </citation>
    <scope>NUCLEOTIDE SEQUENCE [LARGE SCALE GENOMIC DNA]</scope>
    <source>
        <strain evidence="2 3">NCTC13043</strain>
    </source>
</reference>
<evidence type="ECO:0008006" key="4">
    <source>
        <dbReference type="Google" id="ProtNLM"/>
    </source>
</evidence>